<accession>W6QG14</accession>
<dbReference type="STRING" id="1365484.W6QG14"/>
<gene>
    <name evidence="1" type="ORF">PROQFM164_S01g002403</name>
</gene>
<sequence length="125" mass="14129">MGDALRPNDDDSSEVLQQSLKIWTSYLGTGDKQSPIPRQAIDMRPLVSQTPSFLGDGLPLNENISFACEENKSHDRLYINGRSTWRTSQGTCDLPPKVFPKQFLLAVDRRLSVELSRRFSSFRLA</sequence>
<proteinExistence type="predicted"/>
<dbReference type="Proteomes" id="UP000030686">
    <property type="component" value="Unassembled WGS sequence"/>
</dbReference>
<evidence type="ECO:0000313" key="1">
    <source>
        <dbReference type="EMBL" id="CDM28592.1"/>
    </source>
</evidence>
<reference evidence="1" key="1">
    <citation type="journal article" date="2014" name="Nat. Commun.">
        <title>Multiple recent horizontal transfers of a large genomic region in cheese making fungi.</title>
        <authorList>
            <person name="Cheeseman K."/>
            <person name="Ropars J."/>
            <person name="Renault P."/>
            <person name="Dupont J."/>
            <person name="Gouzy J."/>
            <person name="Branca A."/>
            <person name="Abraham A.L."/>
            <person name="Ceppi M."/>
            <person name="Conseiller E."/>
            <person name="Debuchy R."/>
            <person name="Malagnac F."/>
            <person name="Goarin A."/>
            <person name="Silar P."/>
            <person name="Lacoste S."/>
            <person name="Sallet E."/>
            <person name="Bensimon A."/>
            <person name="Giraud T."/>
            <person name="Brygoo Y."/>
        </authorList>
    </citation>
    <scope>NUCLEOTIDE SEQUENCE [LARGE SCALE GENOMIC DNA]</scope>
    <source>
        <strain evidence="1">FM164</strain>
    </source>
</reference>
<dbReference type="AlphaFoldDB" id="W6QG14"/>
<keyword evidence="2" id="KW-1185">Reference proteome</keyword>
<protein>
    <submittedName>
        <fullName evidence="1">Genomic scaffold, ProqFM164S01</fullName>
    </submittedName>
</protein>
<dbReference type="OrthoDB" id="3549294at2759"/>
<organism evidence="1 2">
    <name type="scientific">Penicillium roqueforti (strain FM164)</name>
    <dbReference type="NCBI Taxonomy" id="1365484"/>
    <lineage>
        <taxon>Eukaryota</taxon>
        <taxon>Fungi</taxon>
        <taxon>Dikarya</taxon>
        <taxon>Ascomycota</taxon>
        <taxon>Pezizomycotina</taxon>
        <taxon>Eurotiomycetes</taxon>
        <taxon>Eurotiomycetidae</taxon>
        <taxon>Eurotiales</taxon>
        <taxon>Aspergillaceae</taxon>
        <taxon>Penicillium</taxon>
    </lineage>
</organism>
<name>W6QG14_PENRF</name>
<evidence type="ECO:0000313" key="2">
    <source>
        <dbReference type="Proteomes" id="UP000030686"/>
    </source>
</evidence>
<dbReference type="EMBL" id="HG792015">
    <property type="protein sequence ID" value="CDM28592.1"/>
    <property type="molecule type" value="Genomic_DNA"/>
</dbReference>